<proteinExistence type="predicted"/>
<feature type="chain" id="PRO_5039604599" description="Surface layer protein A domain-containing protein" evidence="1">
    <location>
        <begin position="28"/>
        <end position="128"/>
    </location>
</feature>
<gene>
    <name evidence="2" type="ORF">FC27_GL001800</name>
</gene>
<dbReference type="OrthoDB" id="2288810at2"/>
<evidence type="ECO:0008006" key="4">
    <source>
        <dbReference type="Google" id="ProtNLM"/>
    </source>
</evidence>
<dbReference type="Proteomes" id="UP000051647">
    <property type="component" value="Unassembled WGS sequence"/>
</dbReference>
<dbReference type="EMBL" id="AZFA01000005">
    <property type="protein sequence ID" value="KRL67484.1"/>
    <property type="molecule type" value="Genomic_DNA"/>
</dbReference>
<evidence type="ECO:0000256" key="1">
    <source>
        <dbReference type="SAM" id="SignalP"/>
    </source>
</evidence>
<comment type="caution">
    <text evidence="2">The sequence shown here is derived from an EMBL/GenBank/DDBJ whole genome shotgun (WGS) entry which is preliminary data.</text>
</comment>
<dbReference type="AlphaFoldDB" id="A0A0R1SEL3"/>
<dbReference type="PATRIC" id="fig|1423815.3.peg.1843"/>
<evidence type="ECO:0000313" key="3">
    <source>
        <dbReference type="Proteomes" id="UP000051647"/>
    </source>
</evidence>
<name>A0A0R1SEL3_9LACO</name>
<reference evidence="2 3" key="1">
    <citation type="journal article" date="2015" name="Genome Announc.">
        <title>Expanding the biotechnology potential of lactobacilli through comparative genomics of 213 strains and associated genera.</title>
        <authorList>
            <person name="Sun Z."/>
            <person name="Harris H.M."/>
            <person name="McCann A."/>
            <person name="Guo C."/>
            <person name="Argimon S."/>
            <person name="Zhang W."/>
            <person name="Yang X."/>
            <person name="Jeffery I.B."/>
            <person name="Cooney J.C."/>
            <person name="Kagawa T.F."/>
            <person name="Liu W."/>
            <person name="Song Y."/>
            <person name="Salvetti E."/>
            <person name="Wrobel A."/>
            <person name="Rasinkangas P."/>
            <person name="Parkhill J."/>
            <person name="Rea M.C."/>
            <person name="O'Sullivan O."/>
            <person name="Ritari J."/>
            <person name="Douillard F.P."/>
            <person name="Paul Ross R."/>
            <person name="Yang R."/>
            <person name="Briner A.E."/>
            <person name="Felis G.E."/>
            <person name="de Vos W.M."/>
            <person name="Barrangou R."/>
            <person name="Klaenhammer T.R."/>
            <person name="Caufield P.W."/>
            <person name="Cui Y."/>
            <person name="Zhang H."/>
            <person name="O'Toole P.W."/>
        </authorList>
    </citation>
    <scope>NUCLEOTIDE SEQUENCE [LARGE SCALE GENOMIC DNA]</scope>
    <source>
        <strain evidence="2 3">DSM 14857</strain>
    </source>
</reference>
<organism evidence="2 3">
    <name type="scientific">Companilactobacillus versmoldensis DSM 14857 = KCTC 3814</name>
    <dbReference type="NCBI Taxonomy" id="1423815"/>
    <lineage>
        <taxon>Bacteria</taxon>
        <taxon>Bacillati</taxon>
        <taxon>Bacillota</taxon>
        <taxon>Bacilli</taxon>
        <taxon>Lactobacillales</taxon>
        <taxon>Lactobacillaceae</taxon>
        <taxon>Companilactobacillus</taxon>
    </lineage>
</organism>
<keyword evidence="3" id="KW-1185">Reference proteome</keyword>
<feature type="signal peptide" evidence="1">
    <location>
        <begin position="1"/>
        <end position="27"/>
    </location>
</feature>
<evidence type="ECO:0000313" key="2">
    <source>
        <dbReference type="EMBL" id="KRL67484.1"/>
    </source>
</evidence>
<sequence>MKLSKTFIGILASASMLSFGIAPVVQATQTAQASESDFDIPVGTVTKAPGTIRVYDDSDNVTHLYNFEGNQPHISAVRSVENGTWWYTDEYKTAPDRNGHIVTYYRVSTNEWVIKYDLDTVNFETGQY</sequence>
<protein>
    <recommendedName>
        <fullName evidence="4">Surface layer protein A domain-containing protein</fullName>
    </recommendedName>
</protein>
<dbReference type="RefSeq" id="WP_010625424.1">
    <property type="nucleotide sequence ID" value="NZ_AZFA01000005.1"/>
</dbReference>
<keyword evidence="1" id="KW-0732">Signal</keyword>
<accession>A0A0R1SEL3</accession>